<dbReference type="InterPro" id="IPR000891">
    <property type="entry name" value="PYR_CT"/>
</dbReference>
<dbReference type="UniPathway" id="UPA00048">
    <property type="reaction ID" value="UER00070"/>
</dbReference>
<evidence type="ECO:0000256" key="2">
    <source>
        <dbReference type="ARBA" id="ARBA00004689"/>
    </source>
</evidence>
<evidence type="ECO:0000313" key="12">
    <source>
        <dbReference type="EMBL" id="GAK43696.1"/>
    </source>
</evidence>
<proteinExistence type="inferred from homology"/>
<dbReference type="Proteomes" id="UP000028702">
    <property type="component" value="Unassembled WGS sequence"/>
</dbReference>
<gene>
    <name evidence="10" type="primary">leuA</name>
    <name evidence="12" type="ORF">M2A_0195</name>
</gene>
<dbReference type="EC" id="2.3.3.13" evidence="4 10"/>
<organism evidence="12 13">
    <name type="scientific">Tepidicaulis marinus</name>
    <dbReference type="NCBI Taxonomy" id="1333998"/>
    <lineage>
        <taxon>Bacteria</taxon>
        <taxon>Pseudomonadati</taxon>
        <taxon>Pseudomonadota</taxon>
        <taxon>Alphaproteobacteria</taxon>
        <taxon>Hyphomicrobiales</taxon>
        <taxon>Parvibaculaceae</taxon>
        <taxon>Tepidicaulis</taxon>
    </lineage>
</organism>
<dbReference type="Gene3D" id="3.30.160.270">
    <property type="match status" value="1"/>
</dbReference>
<dbReference type="PROSITE" id="PS50991">
    <property type="entry name" value="PYR_CT"/>
    <property type="match status" value="1"/>
</dbReference>
<name>A0A081B6M8_9HYPH</name>
<evidence type="ECO:0000313" key="13">
    <source>
        <dbReference type="Proteomes" id="UP000028702"/>
    </source>
</evidence>
<keyword evidence="6 10" id="KW-0028">Amino-acid biosynthesis</keyword>
<keyword evidence="7 10" id="KW-0808">Transferase</keyword>
<dbReference type="Pfam" id="PF08502">
    <property type="entry name" value="LeuA_dimer"/>
    <property type="match status" value="1"/>
</dbReference>
<keyword evidence="13" id="KW-1185">Reference proteome</keyword>
<comment type="subcellular location">
    <subcellularLocation>
        <location evidence="10">Cytoplasm</location>
    </subcellularLocation>
</comment>
<comment type="function">
    <text evidence="10">Catalyzes the condensation of the acetyl group of acetyl-CoA with 3-methyl-2-oxobutanoate (2-ketoisovalerate) to form 3-carboxy-3-hydroxy-4-methylpentanoate (2-isopropylmalate).</text>
</comment>
<comment type="pathway">
    <text evidence="2 10">Amino-acid biosynthesis; L-leucine biosynthesis; L-leucine from 3-methyl-2-oxobutanoate: step 1/4.</text>
</comment>
<dbReference type="SUPFAM" id="SSF51569">
    <property type="entry name" value="Aldolase"/>
    <property type="match status" value="1"/>
</dbReference>
<dbReference type="HAMAP" id="MF_00572">
    <property type="entry name" value="LeuA_type2"/>
    <property type="match status" value="1"/>
</dbReference>
<dbReference type="InterPro" id="IPR039371">
    <property type="entry name" value="LeuA_N_DRE-TIM"/>
</dbReference>
<dbReference type="GO" id="GO:0003985">
    <property type="term" value="F:acetyl-CoA C-acetyltransferase activity"/>
    <property type="evidence" value="ECO:0007669"/>
    <property type="project" value="UniProtKB-UniRule"/>
</dbReference>
<dbReference type="NCBIfam" id="TIGR00970">
    <property type="entry name" value="leuA_yeast"/>
    <property type="match status" value="1"/>
</dbReference>
<keyword evidence="10" id="KW-0963">Cytoplasm</keyword>
<dbReference type="Gene3D" id="3.20.20.70">
    <property type="entry name" value="Aldolase class I"/>
    <property type="match status" value="1"/>
</dbReference>
<comment type="subunit">
    <text evidence="10">Homodimer.</text>
</comment>
<dbReference type="GO" id="GO:0000287">
    <property type="term" value="F:magnesium ion binding"/>
    <property type="evidence" value="ECO:0007669"/>
    <property type="project" value="UniProtKB-UniRule"/>
</dbReference>
<sequence length="554" mass="61659">MPIQKYRAFEPIDLPDRQWPGRTITKAPIWCSVDLRDGNQALIEPMDSRRKHKMFDALVKMGFKEIEVGFPAASDTDFNFVREIIEQGKVPADVSIQVLTQARPELIERTFEAIRGAPRAIVHLYNSTSTLQRRVVFGMDRDGITEIAVKGAELCKKLRDAMPETEVMFEYSPESFTGTELDFARDVCAAVMDVWEPTPERKVILNLPATVEMASPNIYADQIEWMHRNLPRRDSVILSLHPHNDRGTGVAAAELGILAGADRIEGTLFGNGERTGNVDVINIALNMFTQGIDPQLEIGDINELRDVAIECNQLPIHPRHPYVGDLVFTAFSGSHQDAIKKGMAAREKANSDIWEVPYLPIDPQDLGRSYEAIVRVNSQSGKGGISYLIQRDFNLDLPKALQASFSKVIQKYTDETGKEVSSELIWDFFEKKYLTRAEPFEFVTYRTTPDPHASERRLLTAEIKDKGKLREIHGKGNGPIAAFVNALRSECNVDMRLKNYTEHAVGTGADAAAVAYVEVEGPDGSTIWGVGIHPNIVQASLKALISAANQASDI</sequence>
<feature type="domain" description="Pyruvate carboxyltransferase" evidence="11">
    <location>
        <begin position="28"/>
        <end position="302"/>
    </location>
</feature>
<feature type="region of interest" description="Regulatory domain" evidence="10">
    <location>
        <begin position="436"/>
        <end position="554"/>
    </location>
</feature>
<keyword evidence="10" id="KW-0460">Magnesium</keyword>
<feature type="binding site" evidence="10">
    <location>
        <position position="37"/>
    </location>
    <ligand>
        <name>Mg(2+)</name>
        <dbReference type="ChEBI" id="CHEBI:18420"/>
    </ligand>
</feature>
<evidence type="ECO:0000256" key="6">
    <source>
        <dbReference type="ARBA" id="ARBA00022605"/>
    </source>
</evidence>
<evidence type="ECO:0000256" key="9">
    <source>
        <dbReference type="ARBA" id="ARBA00023304"/>
    </source>
</evidence>
<dbReference type="InterPro" id="IPR005668">
    <property type="entry name" value="IPM_Synthase"/>
</dbReference>
<dbReference type="Pfam" id="PF00682">
    <property type="entry name" value="HMGL-like"/>
    <property type="match status" value="1"/>
</dbReference>
<dbReference type="CDD" id="cd07942">
    <property type="entry name" value="DRE_TIM_LeuA"/>
    <property type="match status" value="1"/>
</dbReference>
<comment type="similarity">
    <text evidence="3 10">Belongs to the alpha-IPM synthase/homocitrate synthase family. LeuA type 2 subfamily.</text>
</comment>
<evidence type="ECO:0000256" key="1">
    <source>
        <dbReference type="ARBA" id="ARBA00000064"/>
    </source>
</evidence>
<dbReference type="PROSITE" id="PS00816">
    <property type="entry name" value="AIPM_HOMOCIT_SYNTH_2"/>
    <property type="match status" value="1"/>
</dbReference>
<keyword evidence="8 10" id="KW-0479">Metal-binding</keyword>
<protein>
    <recommendedName>
        <fullName evidence="4 10">2-isopropylmalate synthase</fullName>
        <ecNumber evidence="4 10">2.3.3.13</ecNumber>
    </recommendedName>
    <alternativeName>
        <fullName evidence="10">Alpha-IPM synthase</fullName>
    </alternativeName>
    <alternativeName>
        <fullName evidence="10">Alpha-isopropylmalate synthase</fullName>
    </alternativeName>
</protein>
<accession>A0A081B6M8</accession>
<evidence type="ECO:0000259" key="11">
    <source>
        <dbReference type="PROSITE" id="PS50991"/>
    </source>
</evidence>
<dbReference type="InterPro" id="IPR013709">
    <property type="entry name" value="2-isopropylmalate_synth_dimer"/>
</dbReference>
<comment type="catalytic activity">
    <reaction evidence="1 10">
        <text>3-methyl-2-oxobutanoate + acetyl-CoA + H2O = (2S)-2-isopropylmalate + CoA + H(+)</text>
        <dbReference type="Rhea" id="RHEA:21524"/>
        <dbReference type="ChEBI" id="CHEBI:1178"/>
        <dbReference type="ChEBI" id="CHEBI:11851"/>
        <dbReference type="ChEBI" id="CHEBI:15377"/>
        <dbReference type="ChEBI" id="CHEBI:15378"/>
        <dbReference type="ChEBI" id="CHEBI:57287"/>
        <dbReference type="ChEBI" id="CHEBI:57288"/>
        <dbReference type="EC" id="2.3.3.13"/>
    </reaction>
</comment>
<evidence type="ECO:0000256" key="8">
    <source>
        <dbReference type="ARBA" id="ARBA00022723"/>
    </source>
</evidence>
<dbReference type="InterPro" id="IPR002034">
    <property type="entry name" value="AIPM/Hcit_synth_CS"/>
</dbReference>
<comment type="caution">
    <text evidence="12">The sequence shown here is derived from an EMBL/GenBank/DDBJ whole genome shotgun (WGS) entry which is preliminary data.</text>
</comment>
<dbReference type="GO" id="GO:0009098">
    <property type="term" value="P:L-leucine biosynthetic process"/>
    <property type="evidence" value="ECO:0007669"/>
    <property type="project" value="UniProtKB-UniRule"/>
</dbReference>
<dbReference type="InterPro" id="IPR054692">
    <property type="entry name" value="LeuA-like_post-cat"/>
</dbReference>
<dbReference type="SUPFAM" id="SSF89000">
    <property type="entry name" value="post-HMGL domain-like"/>
    <property type="match status" value="1"/>
</dbReference>
<dbReference type="GO" id="GO:0003852">
    <property type="term" value="F:2-isopropylmalate synthase activity"/>
    <property type="evidence" value="ECO:0007669"/>
    <property type="project" value="UniProtKB-UniRule"/>
</dbReference>
<dbReference type="PANTHER" id="PTHR46911:SF1">
    <property type="entry name" value="2-ISOPROPYLMALATE SYNTHASE"/>
    <property type="match status" value="1"/>
</dbReference>
<dbReference type="NCBIfam" id="NF002991">
    <property type="entry name" value="PRK03739.1"/>
    <property type="match status" value="1"/>
</dbReference>
<dbReference type="GO" id="GO:0005737">
    <property type="term" value="C:cytoplasm"/>
    <property type="evidence" value="ECO:0007669"/>
    <property type="project" value="UniProtKB-SubCell"/>
</dbReference>
<reference evidence="12 13" key="1">
    <citation type="submission" date="2014-07" db="EMBL/GenBank/DDBJ databases">
        <title>Tepidicaulis marinum gen. nov., sp. nov., a novel marine bacterium denitrifying nitrate to nitrous oxide strictly under microaerobic conditions.</title>
        <authorList>
            <person name="Takeuchi M."/>
            <person name="Yamagishi T."/>
            <person name="Kamagata Y."/>
            <person name="Oshima K."/>
            <person name="Hattori M."/>
            <person name="Katayama T."/>
            <person name="Hanada S."/>
            <person name="Tamaki H."/>
            <person name="Marumo K."/>
            <person name="Maeda H."/>
            <person name="Nedachi M."/>
            <person name="Iwasaki W."/>
            <person name="Suwa Y."/>
            <person name="Sakata S."/>
        </authorList>
    </citation>
    <scope>NUCLEOTIDE SEQUENCE [LARGE SCALE GENOMIC DNA]</scope>
    <source>
        <strain evidence="12 13">MA2</strain>
    </source>
</reference>
<comment type="cofactor">
    <cofactor evidence="10">
        <name>Mg(2+)</name>
        <dbReference type="ChEBI" id="CHEBI:18420"/>
    </cofactor>
</comment>
<dbReference type="InterPro" id="IPR013785">
    <property type="entry name" value="Aldolase_TIM"/>
</dbReference>
<dbReference type="Pfam" id="PF22615">
    <property type="entry name" value="IPMS_D2"/>
    <property type="match status" value="1"/>
</dbReference>
<keyword evidence="9 10" id="KW-0100">Branched-chain amino acid biosynthesis</keyword>
<dbReference type="SMART" id="SM00917">
    <property type="entry name" value="LeuA_dimer"/>
    <property type="match status" value="1"/>
</dbReference>
<dbReference type="SUPFAM" id="SSF110921">
    <property type="entry name" value="2-isopropylmalate synthase LeuA, allosteric (dimerisation) domain"/>
    <property type="match status" value="1"/>
</dbReference>
<evidence type="ECO:0000256" key="7">
    <source>
        <dbReference type="ARBA" id="ARBA00022679"/>
    </source>
</evidence>
<evidence type="ECO:0000256" key="10">
    <source>
        <dbReference type="HAMAP-Rule" id="MF_00572"/>
    </source>
</evidence>
<feature type="binding site" evidence="10">
    <location>
        <position position="277"/>
    </location>
    <ligand>
        <name>Mg(2+)</name>
        <dbReference type="ChEBI" id="CHEBI:18420"/>
    </ligand>
</feature>
<dbReference type="PANTHER" id="PTHR46911">
    <property type="match status" value="1"/>
</dbReference>
<evidence type="ECO:0000256" key="5">
    <source>
        <dbReference type="ARBA" id="ARBA00022430"/>
    </source>
</evidence>
<dbReference type="PROSITE" id="PS00815">
    <property type="entry name" value="AIPM_HOMOCIT_SYNTH_1"/>
    <property type="match status" value="1"/>
</dbReference>
<dbReference type="eggNOG" id="COG0119">
    <property type="taxonomic scope" value="Bacteria"/>
</dbReference>
<feature type="binding site" evidence="10">
    <location>
        <position position="241"/>
    </location>
    <ligand>
        <name>Mg(2+)</name>
        <dbReference type="ChEBI" id="CHEBI:18420"/>
    </ligand>
</feature>
<evidence type="ECO:0000256" key="3">
    <source>
        <dbReference type="ARBA" id="ARBA00009767"/>
    </source>
</evidence>
<feature type="binding site" evidence="10">
    <location>
        <position position="243"/>
    </location>
    <ligand>
        <name>Mg(2+)</name>
        <dbReference type="ChEBI" id="CHEBI:18420"/>
    </ligand>
</feature>
<dbReference type="InterPro" id="IPR036230">
    <property type="entry name" value="LeuA_allosteric_dom_sf"/>
</dbReference>
<evidence type="ECO:0000256" key="4">
    <source>
        <dbReference type="ARBA" id="ARBA00012973"/>
    </source>
</evidence>
<dbReference type="AlphaFoldDB" id="A0A081B6M8"/>
<dbReference type="STRING" id="1333998.M2A_0195"/>
<keyword evidence="5 10" id="KW-0432">Leucine biosynthesis</keyword>
<dbReference type="EMBL" id="BBIO01000001">
    <property type="protein sequence ID" value="GAK43696.1"/>
    <property type="molecule type" value="Genomic_DNA"/>
</dbReference>